<comment type="catalytic activity">
    <reaction evidence="6">
        <text>[3Fe-4S](1+)-[protein] + Fe(2+)-[Dph3] = [3Fe-4S](0)-[protein] + Fe(3+)-[Dph3]</text>
        <dbReference type="Rhea" id="RHEA:71235"/>
        <dbReference type="Rhea" id="RHEA-COMP:17996"/>
        <dbReference type="Rhea" id="RHEA-COMP:17997"/>
        <dbReference type="Rhea" id="RHEA-COMP:18002"/>
        <dbReference type="Rhea" id="RHEA-COMP:18003"/>
        <dbReference type="ChEBI" id="CHEBI:29033"/>
        <dbReference type="ChEBI" id="CHEBI:29034"/>
        <dbReference type="ChEBI" id="CHEBI:33751"/>
        <dbReference type="ChEBI" id="CHEBI:47402"/>
        <dbReference type="ChEBI" id="CHEBI:83228"/>
    </reaction>
</comment>
<dbReference type="PANTHER" id="PTHR21454">
    <property type="entry name" value="DPH3 HOMOLOG-RELATED"/>
    <property type="match status" value="1"/>
</dbReference>
<dbReference type="GO" id="GO:0046872">
    <property type="term" value="F:metal ion binding"/>
    <property type="evidence" value="ECO:0007669"/>
    <property type="project" value="UniProtKB-KW"/>
</dbReference>
<dbReference type="Proteomes" id="UP000029445">
    <property type="component" value="Chromosome 3"/>
</dbReference>
<dbReference type="OMA" id="SQKEECT"/>
<evidence type="ECO:0000256" key="9">
    <source>
        <dbReference type="SAM" id="MobiDB-lite"/>
    </source>
</evidence>
<sequence length="155" mass="17136">MPNYYDELEIEDFAWDPVARVFHYPCPCGDRFEISKGQLRDGEEIAICPSCSLIVRVIYDYLDWEDYVTTDDEDDGGSVDIPLSNTSPDPADPVVLGSAEVKGQSEAALSAALPQQEECTSLSDRLAELQVESGQGNDIVQDRKREGGSDVRDDK</sequence>
<dbReference type="Gene3D" id="3.10.660.10">
    <property type="entry name" value="DPH Zinc finger"/>
    <property type="match status" value="1"/>
</dbReference>
<dbReference type="STRING" id="294750.A0A095C528"/>
<dbReference type="InterPro" id="IPR036671">
    <property type="entry name" value="DPH_MB_sf"/>
</dbReference>
<evidence type="ECO:0000256" key="6">
    <source>
        <dbReference type="ARBA" id="ARBA00036267"/>
    </source>
</evidence>
<feature type="region of interest" description="Disordered" evidence="9">
    <location>
        <begin position="130"/>
        <end position="155"/>
    </location>
</feature>
<keyword evidence="3" id="KW-0408">Iron</keyword>
<name>A0A095C528_CRYD2</name>
<evidence type="ECO:0000313" key="12">
    <source>
        <dbReference type="Proteomes" id="UP000029445"/>
    </source>
</evidence>
<comment type="pathway">
    <text evidence="1">Protein modification; peptidyl-diphthamide biosynthesis.</text>
</comment>
<dbReference type="PROSITE" id="PS51074">
    <property type="entry name" value="DPH_MB"/>
    <property type="match status" value="1"/>
</dbReference>
<comment type="similarity">
    <text evidence="4">Belongs to the DPH3 family.</text>
</comment>
<dbReference type="UniPathway" id="UPA00559"/>
<reference evidence="11 12" key="2">
    <citation type="journal article" date="2018" name="Proc. Natl. Acad. Sci.">
        <title>RNAi is a critical determinant of centromere evolution in closely related fungi.</title>
        <authorList>
            <person name="Yadav V."/>
            <person name="Sun S."/>
            <person name="Billmyre R.B."/>
            <person name="Thimmappa B.C."/>
            <person name="Shea T."/>
            <person name="Lintner R."/>
            <person name="Bakkeren G."/>
            <person name="Cuomo C.A."/>
            <person name="Heitman J."/>
            <person name="Sanyal K."/>
        </authorList>
    </citation>
    <scope>NUCLEOTIDE SEQUENCE [LARGE SCALE GENOMIC DNA]</scope>
    <source>
        <strain evidence="11 12">R265</strain>
    </source>
</reference>
<evidence type="ECO:0000256" key="2">
    <source>
        <dbReference type="ARBA" id="ARBA00022723"/>
    </source>
</evidence>
<evidence type="ECO:0000256" key="4">
    <source>
        <dbReference type="ARBA" id="ARBA00024032"/>
    </source>
</evidence>
<dbReference type="VEuPathDB" id="FungiDB:CNBG_1510"/>
<evidence type="ECO:0000256" key="1">
    <source>
        <dbReference type="ARBA" id="ARBA00005156"/>
    </source>
</evidence>
<evidence type="ECO:0000259" key="10">
    <source>
        <dbReference type="PROSITE" id="PS51074"/>
    </source>
</evidence>
<dbReference type="HOGENOM" id="CLU_1713169_0_0_1"/>
<evidence type="ECO:0000256" key="5">
    <source>
        <dbReference type="ARBA" id="ARBA00034128"/>
    </source>
</evidence>
<reference evidence="11 12" key="1">
    <citation type="journal article" date="2011" name="MBio">
        <title>Genome variation in Cryptococcus gattii, an emerging pathogen of immunocompetent hosts.</title>
        <authorList>
            <person name="D'Souza C.A."/>
            <person name="Kronstad J.W."/>
            <person name="Taylor G."/>
            <person name="Warren R."/>
            <person name="Yuen M."/>
            <person name="Hu G."/>
            <person name="Jung W.H."/>
            <person name="Sham A."/>
            <person name="Kidd S.E."/>
            <person name="Tangen K."/>
            <person name="Lee N."/>
            <person name="Zeilmaker T."/>
            <person name="Sawkins J."/>
            <person name="McVicker G."/>
            <person name="Shah S."/>
            <person name="Gnerre S."/>
            <person name="Griggs A."/>
            <person name="Zeng Q."/>
            <person name="Bartlett K."/>
            <person name="Li W."/>
            <person name="Wang X."/>
            <person name="Heitman J."/>
            <person name="Stajich J.E."/>
            <person name="Fraser J.A."/>
            <person name="Meyer W."/>
            <person name="Carter D."/>
            <person name="Schein J."/>
            <person name="Krzywinski M."/>
            <person name="Kwon-Chung K.J."/>
            <person name="Varma A."/>
            <person name="Wang J."/>
            <person name="Brunham R."/>
            <person name="Fyfe M."/>
            <person name="Ouellette B.F."/>
            <person name="Siddiqui A."/>
            <person name="Marra M."/>
            <person name="Jones S."/>
            <person name="Holt R."/>
            <person name="Birren B.W."/>
            <person name="Galagan J.E."/>
            <person name="Cuomo C.A."/>
        </authorList>
    </citation>
    <scope>NUCLEOTIDE SEQUENCE [LARGE SCALE GENOMIC DNA]</scope>
    <source>
        <strain evidence="11 12">R265</strain>
    </source>
</reference>
<feature type="compositionally biased region" description="Basic and acidic residues" evidence="9">
    <location>
        <begin position="140"/>
        <end position="155"/>
    </location>
</feature>
<proteinExistence type="inferred from homology"/>
<organism evidence="11 12">
    <name type="scientific">Cryptococcus deuterogattii (strain R265)</name>
    <name type="common">Cryptococcus gattii VGII (strain R265)</name>
    <dbReference type="NCBI Taxonomy" id="294750"/>
    <lineage>
        <taxon>Eukaryota</taxon>
        <taxon>Fungi</taxon>
        <taxon>Dikarya</taxon>
        <taxon>Basidiomycota</taxon>
        <taxon>Agaricomycotina</taxon>
        <taxon>Tremellomycetes</taxon>
        <taxon>Tremellales</taxon>
        <taxon>Cryptococcaceae</taxon>
        <taxon>Cryptococcus</taxon>
        <taxon>Cryptococcus gattii species complex</taxon>
    </lineage>
</organism>
<keyword evidence="2" id="KW-0479">Metal-binding</keyword>
<dbReference type="FunFam" id="3.10.660.10:FF:000001">
    <property type="entry name" value="Diphthamide biosynthesis 3"/>
    <property type="match status" value="1"/>
</dbReference>
<dbReference type="OrthoDB" id="66964at2759"/>
<dbReference type="SUPFAM" id="SSF144217">
    <property type="entry name" value="CSL zinc finger"/>
    <property type="match status" value="1"/>
</dbReference>
<dbReference type="AlphaFoldDB" id="A0A095C528"/>
<protein>
    <recommendedName>
        <fullName evidence="7">Diphthamide biosynthesis protein 3</fullName>
    </recommendedName>
</protein>
<feature type="domain" description="DPH-type MB" evidence="10">
    <location>
        <begin position="4"/>
        <end position="60"/>
    </location>
</feature>
<comment type="subunit">
    <text evidence="5">Component of the 2-(3-amino-3-carboxypropyl)histidine synthase complex composed of DPH1, DPH2, DPH3 and a NADH-dependent reductase, predominantly CBR1.</text>
</comment>
<dbReference type="PANTHER" id="PTHR21454:SF31">
    <property type="entry name" value="DIPHTHAMIDE BIOSYNTHESIS PROTEIN 3"/>
    <property type="match status" value="1"/>
</dbReference>
<dbReference type="GO" id="GO:0017183">
    <property type="term" value="P:protein histidyl modification to diphthamide"/>
    <property type="evidence" value="ECO:0007669"/>
    <property type="project" value="UniProtKB-UniPathway"/>
</dbReference>
<feature type="region of interest" description="Disordered" evidence="9">
    <location>
        <begin position="69"/>
        <end position="96"/>
    </location>
</feature>
<evidence type="ECO:0000256" key="3">
    <source>
        <dbReference type="ARBA" id="ARBA00023004"/>
    </source>
</evidence>
<dbReference type="EMBL" id="CP025761">
    <property type="protein sequence ID" value="KGB75672.1"/>
    <property type="molecule type" value="Genomic_DNA"/>
</dbReference>
<keyword evidence="12" id="KW-1185">Reference proteome</keyword>
<evidence type="ECO:0000313" key="11">
    <source>
        <dbReference type="EMBL" id="KGB75672.1"/>
    </source>
</evidence>
<dbReference type="InterPro" id="IPR044248">
    <property type="entry name" value="DPH3/4-like"/>
</dbReference>
<evidence type="ECO:0000256" key="8">
    <source>
        <dbReference type="ARBA" id="ARBA00048125"/>
    </source>
</evidence>
<dbReference type="Pfam" id="PF05207">
    <property type="entry name" value="Zn_ribbon_CSL"/>
    <property type="match status" value="1"/>
</dbReference>
<dbReference type="GeneID" id="88177926"/>
<dbReference type="InterPro" id="IPR007872">
    <property type="entry name" value="DPH_MB_dom"/>
</dbReference>
<accession>A0A095C528</accession>
<dbReference type="RefSeq" id="XP_062881607.1">
    <property type="nucleotide sequence ID" value="XM_063025652.1"/>
</dbReference>
<dbReference type="KEGG" id="cdeu:CNBG_1510"/>
<evidence type="ECO:0000256" key="7">
    <source>
        <dbReference type="ARBA" id="ARBA00041070"/>
    </source>
</evidence>
<gene>
    <name evidence="11" type="ORF">CNBG_1510</name>
</gene>
<comment type="catalytic activity">
    <reaction evidence="8">
        <text>2 [3Fe-4S](0)-[protein] + 2 Fe(2+)-[Dph3] + NADH = 2 [4Fe-4S](1+)-[protein] + 2 [Dph3] + NAD(+) + H(+)</text>
        <dbReference type="Rhea" id="RHEA:71239"/>
        <dbReference type="Rhea" id="RHEA-COMP:17997"/>
        <dbReference type="Rhea" id="RHEA-COMP:17998"/>
        <dbReference type="Rhea" id="RHEA-COMP:18001"/>
        <dbReference type="Rhea" id="RHEA-COMP:18002"/>
        <dbReference type="ChEBI" id="CHEBI:15378"/>
        <dbReference type="ChEBI" id="CHEBI:29033"/>
        <dbReference type="ChEBI" id="CHEBI:33723"/>
        <dbReference type="ChEBI" id="CHEBI:47402"/>
        <dbReference type="ChEBI" id="CHEBI:57540"/>
        <dbReference type="ChEBI" id="CHEBI:57945"/>
        <dbReference type="ChEBI" id="CHEBI:83228"/>
    </reaction>
</comment>